<evidence type="ECO:0000256" key="1">
    <source>
        <dbReference type="ARBA" id="ARBA00023002"/>
    </source>
</evidence>
<keyword evidence="6" id="KW-1185">Reference proteome</keyword>
<organism evidence="5 6">
    <name type="scientific">Cladophialophora yegresii CBS 114405</name>
    <dbReference type="NCBI Taxonomy" id="1182544"/>
    <lineage>
        <taxon>Eukaryota</taxon>
        <taxon>Fungi</taxon>
        <taxon>Dikarya</taxon>
        <taxon>Ascomycota</taxon>
        <taxon>Pezizomycotina</taxon>
        <taxon>Eurotiomycetes</taxon>
        <taxon>Chaetothyriomycetidae</taxon>
        <taxon>Chaetothyriales</taxon>
        <taxon>Herpotrichiellaceae</taxon>
        <taxon>Cladophialophora</taxon>
    </lineage>
</organism>
<dbReference type="Proteomes" id="UP000019473">
    <property type="component" value="Unassembled WGS sequence"/>
</dbReference>
<dbReference type="HOGENOM" id="CLU_007383_9_2_1"/>
<keyword evidence="3" id="KW-1133">Transmembrane helix</keyword>
<dbReference type="AlphaFoldDB" id="W9WDM2"/>
<feature type="transmembrane region" description="Helical" evidence="3">
    <location>
        <begin position="6"/>
        <end position="25"/>
    </location>
</feature>
<dbReference type="SUPFAM" id="SSF51735">
    <property type="entry name" value="NAD(P)-binding Rossmann-fold domains"/>
    <property type="match status" value="1"/>
</dbReference>
<dbReference type="PANTHER" id="PTHR10366">
    <property type="entry name" value="NAD DEPENDENT EPIMERASE/DEHYDRATASE"/>
    <property type="match status" value="1"/>
</dbReference>
<evidence type="ECO:0000256" key="3">
    <source>
        <dbReference type="SAM" id="Phobius"/>
    </source>
</evidence>
<reference evidence="5 6" key="1">
    <citation type="submission" date="2013-03" db="EMBL/GenBank/DDBJ databases">
        <title>The Genome Sequence of Cladophialophora yegresii CBS 114405.</title>
        <authorList>
            <consortium name="The Broad Institute Genomics Platform"/>
            <person name="Cuomo C."/>
            <person name="de Hoog S."/>
            <person name="Gorbushina A."/>
            <person name="Walker B."/>
            <person name="Young S.K."/>
            <person name="Zeng Q."/>
            <person name="Gargeya S."/>
            <person name="Fitzgerald M."/>
            <person name="Haas B."/>
            <person name="Abouelleil A."/>
            <person name="Allen A.W."/>
            <person name="Alvarado L."/>
            <person name="Arachchi H.M."/>
            <person name="Berlin A.M."/>
            <person name="Chapman S.B."/>
            <person name="Gainer-Dewar J."/>
            <person name="Goldberg J."/>
            <person name="Griggs A."/>
            <person name="Gujja S."/>
            <person name="Hansen M."/>
            <person name="Howarth C."/>
            <person name="Imamovic A."/>
            <person name="Ireland A."/>
            <person name="Larimer J."/>
            <person name="McCowan C."/>
            <person name="Murphy C."/>
            <person name="Pearson M."/>
            <person name="Poon T.W."/>
            <person name="Priest M."/>
            <person name="Roberts A."/>
            <person name="Saif S."/>
            <person name="Shea T."/>
            <person name="Sisk P."/>
            <person name="Sykes S."/>
            <person name="Wortman J."/>
            <person name="Nusbaum C."/>
            <person name="Birren B."/>
        </authorList>
    </citation>
    <scope>NUCLEOTIDE SEQUENCE [LARGE SCALE GENOMIC DNA]</scope>
    <source>
        <strain evidence="5 6">CBS 114405</strain>
    </source>
</reference>
<dbReference type="Gene3D" id="3.40.50.720">
    <property type="entry name" value="NAD(P)-binding Rossmann-like Domain"/>
    <property type="match status" value="1"/>
</dbReference>
<evidence type="ECO:0000313" key="6">
    <source>
        <dbReference type="Proteomes" id="UP000019473"/>
    </source>
</evidence>
<dbReference type="GeneID" id="19177700"/>
<dbReference type="InterPro" id="IPR036291">
    <property type="entry name" value="NAD(P)-bd_dom_sf"/>
</dbReference>
<dbReference type="eggNOG" id="KOG1502">
    <property type="taxonomic scope" value="Eukaryota"/>
</dbReference>
<comment type="similarity">
    <text evidence="2">Belongs to the NAD(P)-dependent epimerase/dehydratase family. Dihydroflavonol-4-reductase subfamily.</text>
</comment>
<dbReference type="VEuPathDB" id="FungiDB:A1O7_03099"/>
<dbReference type="STRING" id="1182544.W9WDM2"/>
<gene>
    <name evidence="5" type="ORF">A1O7_03099</name>
</gene>
<name>W9WDM2_9EURO</name>
<dbReference type="GO" id="GO:0016616">
    <property type="term" value="F:oxidoreductase activity, acting on the CH-OH group of donors, NAD or NADP as acceptor"/>
    <property type="evidence" value="ECO:0007669"/>
    <property type="project" value="TreeGrafter"/>
</dbReference>
<feature type="domain" description="NAD-dependent epimerase/dehydratase" evidence="4">
    <location>
        <begin position="7"/>
        <end position="264"/>
    </location>
</feature>
<dbReference type="Pfam" id="PF01370">
    <property type="entry name" value="Epimerase"/>
    <property type="match status" value="1"/>
</dbReference>
<keyword evidence="1" id="KW-0560">Oxidoreductase</keyword>
<evidence type="ECO:0000259" key="4">
    <source>
        <dbReference type="Pfam" id="PF01370"/>
    </source>
</evidence>
<keyword evidence="3" id="KW-0472">Membrane</keyword>
<comment type="caution">
    <text evidence="5">The sequence shown here is derived from an EMBL/GenBank/DDBJ whole genome shotgun (WGS) entry which is preliminary data.</text>
</comment>
<dbReference type="PANTHER" id="PTHR10366:SF564">
    <property type="entry name" value="STEROL-4-ALPHA-CARBOXYLATE 3-DEHYDROGENASE, DECARBOXYLATING"/>
    <property type="match status" value="1"/>
</dbReference>
<protein>
    <recommendedName>
        <fullName evidence="4">NAD-dependent epimerase/dehydratase domain-containing protein</fullName>
    </recommendedName>
</protein>
<dbReference type="OrthoDB" id="2735536at2759"/>
<proteinExistence type="inferred from homology"/>
<keyword evidence="3" id="KW-0812">Transmembrane</keyword>
<sequence length="353" mass="38536">MSNGPLVFITGATGHIGFAILVLLLKKGYRVRVSSRKLATAQKLNDLPSVKPYADQVSFVETPDAFADAAYDDAVKDVDYIVHVASPLPDDSQTDPDFDVEQTYIAPAIQGNLGLLKAAQRSPTVKRVVITSSVAILAKKEGRDTVGPDDLAPVPEVKDIPKHPLAAYAASKILANAAAEDFVKTHKKLHFDVVHILPGYVQGRNEPVTSSRQLVDRPSSNQTMIKFLLGHKDDTPRPNDVVLLDDVAAVHVAAMEGPDIKTGERFIAAYPLPVSWVDVERVVKRLFPRQVERGILPLGGECPDWALHFDPSKTTQRLGVEFHGIEDMVKSLVGQYVELVEKERRTGTQSTAA</sequence>
<accession>W9WDM2</accession>
<evidence type="ECO:0000256" key="2">
    <source>
        <dbReference type="ARBA" id="ARBA00023445"/>
    </source>
</evidence>
<dbReference type="InterPro" id="IPR001509">
    <property type="entry name" value="Epimerase_deHydtase"/>
</dbReference>
<dbReference type="EMBL" id="AMGW01000002">
    <property type="protein sequence ID" value="EXJ62661.1"/>
    <property type="molecule type" value="Genomic_DNA"/>
</dbReference>
<dbReference type="RefSeq" id="XP_007755315.1">
    <property type="nucleotide sequence ID" value="XM_007757125.1"/>
</dbReference>
<dbReference type="InterPro" id="IPR050425">
    <property type="entry name" value="NAD(P)_dehydrat-like"/>
</dbReference>
<evidence type="ECO:0000313" key="5">
    <source>
        <dbReference type="EMBL" id="EXJ62661.1"/>
    </source>
</evidence>